<dbReference type="SUPFAM" id="SSF52343">
    <property type="entry name" value="Ferredoxin reductase-like, C-terminal NADP-linked domain"/>
    <property type="match status" value="1"/>
</dbReference>
<keyword evidence="5" id="KW-0274">FAD</keyword>
<dbReference type="Gene3D" id="3.40.50.80">
    <property type="entry name" value="Nucleotide-binding domain of ferredoxin-NADP reductase (FNR) module"/>
    <property type="match status" value="1"/>
</dbReference>
<dbReference type="PRINTS" id="PR00409">
    <property type="entry name" value="PHDIOXRDTASE"/>
</dbReference>
<keyword evidence="4" id="KW-0479">Metal-binding</keyword>
<dbReference type="InterPro" id="IPR012675">
    <property type="entry name" value="Beta-grasp_dom_sf"/>
</dbReference>
<dbReference type="PANTHER" id="PTHR47354">
    <property type="entry name" value="NADH OXIDOREDUCTASE HCR"/>
    <property type="match status" value="1"/>
</dbReference>
<dbReference type="GO" id="GO:0051537">
    <property type="term" value="F:2 iron, 2 sulfur cluster binding"/>
    <property type="evidence" value="ECO:0007669"/>
    <property type="project" value="UniProtKB-KW"/>
</dbReference>
<sequence length="354" mass="38824">MSHFHNLKVVEVTRETPEAVAVGFEIPSDLKSEYQFTAGQYLTLAFEIGGSEERRSYSLCSSPSEEVLKVAVKEVEGGKVSTHINRNLKVGDVVKVLPPEGNFTLKTDGLHHHTYVAFVAGSGITPILSMAKDVVEKEPNSTFHIFYGNKDSNHVIFKSALEELGTKNIKTTLIYSREDSGSALTNGRINEGKARSLITHNQLEGAQGFFLCGPEEMIIAATKGLESIGIDKSKIHFELFTTPVLMESKSTRVEEASDFHGEAQITVIYDDEEFEFTLDTDGESILETAIEEGVDVPFSCKGAVCCTCKAKVTEGKAVMEANYALTDEEVAQGYILTCTSHPVTQKVVVNYDEF</sequence>
<name>A0A916JNR6_9FLAO</name>
<dbReference type="InterPro" id="IPR036010">
    <property type="entry name" value="2Fe-2S_ferredoxin-like_sf"/>
</dbReference>
<comment type="cofactor">
    <cofactor evidence="1">
        <name>FAD</name>
        <dbReference type="ChEBI" id="CHEBI:57692"/>
    </cofactor>
</comment>
<dbReference type="GO" id="GO:0016491">
    <property type="term" value="F:oxidoreductase activity"/>
    <property type="evidence" value="ECO:0007669"/>
    <property type="project" value="UniProtKB-KW"/>
</dbReference>
<evidence type="ECO:0000256" key="7">
    <source>
        <dbReference type="ARBA" id="ARBA00023004"/>
    </source>
</evidence>
<organism evidence="11 12">
    <name type="scientific">Parvicella tangerina</name>
    <dbReference type="NCBI Taxonomy" id="2829795"/>
    <lineage>
        <taxon>Bacteria</taxon>
        <taxon>Pseudomonadati</taxon>
        <taxon>Bacteroidota</taxon>
        <taxon>Flavobacteriia</taxon>
        <taxon>Flavobacteriales</taxon>
        <taxon>Parvicellaceae</taxon>
        <taxon>Parvicella</taxon>
    </lineage>
</organism>
<dbReference type="CDD" id="cd00207">
    <property type="entry name" value="fer2"/>
    <property type="match status" value="1"/>
</dbReference>
<dbReference type="InterPro" id="IPR001433">
    <property type="entry name" value="OxRdtase_FAD/NAD-bd"/>
</dbReference>
<dbReference type="Proteomes" id="UP000683507">
    <property type="component" value="Chromosome"/>
</dbReference>
<dbReference type="GO" id="GO:0046872">
    <property type="term" value="F:metal ion binding"/>
    <property type="evidence" value="ECO:0007669"/>
    <property type="project" value="UniProtKB-KW"/>
</dbReference>
<dbReference type="Pfam" id="PF00970">
    <property type="entry name" value="FAD_binding_6"/>
    <property type="match status" value="1"/>
</dbReference>
<dbReference type="PANTHER" id="PTHR47354:SF8">
    <property type="entry name" value="1,2-PHENYLACETYL-COA EPOXIDASE, SUBUNIT E"/>
    <property type="match status" value="1"/>
</dbReference>
<keyword evidence="2" id="KW-0285">Flavoprotein</keyword>
<keyword evidence="12" id="KW-1185">Reference proteome</keyword>
<dbReference type="Gene3D" id="3.10.20.30">
    <property type="match status" value="1"/>
</dbReference>
<evidence type="ECO:0000256" key="5">
    <source>
        <dbReference type="ARBA" id="ARBA00022827"/>
    </source>
</evidence>
<evidence type="ECO:0000313" key="12">
    <source>
        <dbReference type="Proteomes" id="UP000683507"/>
    </source>
</evidence>
<dbReference type="EC" id="1.-.-.-" evidence="11"/>
<dbReference type="Gene3D" id="2.40.30.10">
    <property type="entry name" value="Translation factors"/>
    <property type="match status" value="1"/>
</dbReference>
<dbReference type="InterPro" id="IPR001041">
    <property type="entry name" value="2Fe-2S_ferredoxin-type"/>
</dbReference>
<dbReference type="SUPFAM" id="SSF54292">
    <property type="entry name" value="2Fe-2S ferredoxin-like"/>
    <property type="match status" value="1"/>
</dbReference>
<evidence type="ECO:0000256" key="6">
    <source>
        <dbReference type="ARBA" id="ARBA00023002"/>
    </source>
</evidence>
<evidence type="ECO:0000256" key="3">
    <source>
        <dbReference type="ARBA" id="ARBA00022714"/>
    </source>
</evidence>
<dbReference type="GO" id="GO:0050660">
    <property type="term" value="F:flavin adenine dinucleotide binding"/>
    <property type="evidence" value="ECO:0007669"/>
    <property type="project" value="TreeGrafter"/>
</dbReference>
<keyword evidence="3" id="KW-0001">2Fe-2S</keyword>
<feature type="domain" description="FAD-binding FR-type" evidence="10">
    <location>
        <begin position="2"/>
        <end position="106"/>
    </location>
</feature>
<keyword evidence="7" id="KW-0408">Iron</keyword>
<keyword evidence="8" id="KW-0411">Iron-sulfur</keyword>
<reference evidence="11" key="1">
    <citation type="submission" date="2021-04" db="EMBL/GenBank/DDBJ databases">
        <authorList>
            <person name="Rodrigo-Torres L."/>
            <person name="Arahal R. D."/>
            <person name="Lucena T."/>
        </authorList>
    </citation>
    <scope>NUCLEOTIDE SEQUENCE</scope>
    <source>
        <strain evidence="11">AS29M-1</strain>
    </source>
</reference>
<dbReference type="SUPFAM" id="SSF63380">
    <property type="entry name" value="Riboflavin synthase domain-like"/>
    <property type="match status" value="1"/>
</dbReference>
<dbReference type="KEGG" id="ptan:CRYO30217_02197"/>
<proteinExistence type="predicted"/>
<evidence type="ECO:0000256" key="1">
    <source>
        <dbReference type="ARBA" id="ARBA00001974"/>
    </source>
</evidence>
<dbReference type="CDD" id="cd06214">
    <property type="entry name" value="PA_degradation_oxidoreductase_like"/>
    <property type="match status" value="1"/>
</dbReference>
<dbReference type="AlphaFoldDB" id="A0A916JNR6"/>
<evidence type="ECO:0000256" key="8">
    <source>
        <dbReference type="ARBA" id="ARBA00023014"/>
    </source>
</evidence>
<evidence type="ECO:0000256" key="2">
    <source>
        <dbReference type="ARBA" id="ARBA00022630"/>
    </source>
</evidence>
<evidence type="ECO:0000256" key="4">
    <source>
        <dbReference type="ARBA" id="ARBA00022723"/>
    </source>
</evidence>
<dbReference type="Pfam" id="PF00111">
    <property type="entry name" value="Fer2"/>
    <property type="match status" value="1"/>
</dbReference>
<feature type="domain" description="2Fe-2S ferredoxin-type" evidence="9">
    <location>
        <begin position="263"/>
        <end position="354"/>
    </location>
</feature>
<evidence type="ECO:0000259" key="9">
    <source>
        <dbReference type="PROSITE" id="PS51085"/>
    </source>
</evidence>
<dbReference type="Pfam" id="PF00175">
    <property type="entry name" value="NAD_binding_1"/>
    <property type="match status" value="1"/>
</dbReference>
<dbReference type="InterPro" id="IPR050415">
    <property type="entry name" value="MRET"/>
</dbReference>
<dbReference type="InterPro" id="IPR017927">
    <property type="entry name" value="FAD-bd_FR_type"/>
</dbReference>
<protein>
    <submittedName>
        <fullName evidence="11">1,2-phenylacetyl-CoA epoxidase, subunit E</fullName>
        <ecNumber evidence="11">1.-.-.-</ecNumber>
    </submittedName>
</protein>
<keyword evidence="6 11" id="KW-0560">Oxidoreductase</keyword>
<evidence type="ECO:0000313" key="11">
    <source>
        <dbReference type="EMBL" id="CAG5083442.1"/>
    </source>
</evidence>
<evidence type="ECO:0000259" key="10">
    <source>
        <dbReference type="PROSITE" id="PS51384"/>
    </source>
</evidence>
<dbReference type="InterPro" id="IPR039261">
    <property type="entry name" value="FNR_nucleotide-bd"/>
</dbReference>
<dbReference type="EMBL" id="OU015584">
    <property type="protein sequence ID" value="CAG5083442.1"/>
    <property type="molecule type" value="Genomic_DNA"/>
</dbReference>
<accession>A0A916JNR6</accession>
<dbReference type="PROSITE" id="PS51384">
    <property type="entry name" value="FAD_FR"/>
    <property type="match status" value="1"/>
</dbReference>
<dbReference type="PROSITE" id="PS51085">
    <property type="entry name" value="2FE2S_FER_2"/>
    <property type="match status" value="1"/>
</dbReference>
<dbReference type="InterPro" id="IPR008333">
    <property type="entry name" value="Cbr1-like_FAD-bd_dom"/>
</dbReference>
<dbReference type="InterPro" id="IPR017938">
    <property type="entry name" value="Riboflavin_synthase-like_b-brl"/>
</dbReference>
<gene>
    <name evidence="11" type="primary">paaE</name>
    <name evidence="11" type="ORF">CRYO30217_02197</name>
</gene>
<dbReference type="RefSeq" id="WP_258542428.1">
    <property type="nucleotide sequence ID" value="NZ_OU015584.1"/>
</dbReference>